<accession>A0A7J9UW60</accession>
<evidence type="ECO:0000313" key="1">
    <source>
        <dbReference type="EMBL" id="MPV88847.1"/>
    </source>
</evidence>
<name>A0A7J9UW60_9MICO</name>
<organism evidence="1 2">
    <name type="scientific">Georgenia ruanii</name>
    <dbReference type="NCBI Taxonomy" id="348442"/>
    <lineage>
        <taxon>Bacteria</taxon>
        <taxon>Bacillati</taxon>
        <taxon>Actinomycetota</taxon>
        <taxon>Actinomycetes</taxon>
        <taxon>Micrococcales</taxon>
        <taxon>Bogoriellaceae</taxon>
        <taxon>Georgenia</taxon>
    </lineage>
</organism>
<dbReference type="EMBL" id="WHPD01001989">
    <property type="protein sequence ID" value="MPV88847.1"/>
    <property type="molecule type" value="Genomic_DNA"/>
</dbReference>
<dbReference type="Proteomes" id="UP000429644">
    <property type="component" value="Unassembled WGS sequence"/>
</dbReference>
<evidence type="ECO:0000313" key="2">
    <source>
        <dbReference type="Proteomes" id="UP000429644"/>
    </source>
</evidence>
<dbReference type="AlphaFoldDB" id="A0A7J9UW60"/>
<keyword evidence="2" id="KW-1185">Reference proteome</keyword>
<proteinExistence type="predicted"/>
<protein>
    <submittedName>
        <fullName evidence="1">Uncharacterized protein</fullName>
    </submittedName>
</protein>
<comment type="caution">
    <text evidence="1">The sequence shown here is derived from an EMBL/GenBank/DDBJ whole genome shotgun (WGS) entry which is preliminary data.</text>
</comment>
<reference evidence="1 2" key="1">
    <citation type="submission" date="2019-10" db="EMBL/GenBank/DDBJ databases">
        <title>Georgenia wutianyii sp. nov. and Georgenia yuyongxinii sp. nov. isolated from plateau pika (Ochotona curzoniae) in the Qinghai-Tibet plateau of China.</title>
        <authorList>
            <person name="Tian Z."/>
        </authorList>
    </citation>
    <scope>NUCLEOTIDE SEQUENCE [LARGE SCALE GENOMIC DNA]</scope>
    <source>
        <strain evidence="1 2">JCM 15130</strain>
    </source>
</reference>
<sequence length="115" mass="12272">MRRSLEAAVRAVGAAEAGGALVGGLASEAAYLARVGAELDDDLALAQQEPDPRARDLWADWLADRAVEHRRLCADLRRQAHRASARSGAGRLSLASDQLAFLEAGLRLPPHRPQG</sequence>
<gene>
    <name evidence="1" type="ORF">GB882_09215</name>
</gene>